<dbReference type="OrthoDB" id="10268090at2759"/>
<dbReference type="Proteomes" id="UP000224854">
    <property type="component" value="Unassembled WGS sequence"/>
</dbReference>
<dbReference type="GO" id="GO:0005739">
    <property type="term" value="C:mitochondrion"/>
    <property type="evidence" value="ECO:0007669"/>
    <property type="project" value="TreeGrafter"/>
</dbReference>
<keyword evidence="5" id="KW-1185">Reference proteome</keyword>
<dbReference type="AlphaFoldDB" id="A0A2C5ZQK0"/>
<feature type="transmembrane region" description="Helical" evidence="2">
    <location>
        <begin position="294"/>
        <end position="314"/>
    </location>
</feature>
<dbReference type="GO" id="GO:0005886">
    <property type="term" value="C:plasma membrane"/>
    <property type="evidence" value="ECO:0007669"/>
    <property type="project" value="TreeGrafter"/>
</dbReference>
<evidence type="ECO:0000259" key="3">
    <source>
        <dbReference type="Pfam" id="PF03435"/>
    </source>
</evidence>
<dbReference type="InterPro" id="IPR005097">
    <property type="entry name" value="Sacchrp_dh_NADP-bd"/>
</dbReference>
<dbReference type="Gene3D" id="3.40.50.720">
    <property type="entry name" value="NAD(P)-binding Rossmann-like Domain"/>
    <property type="match status" value="1"/>
</dbReference>
<dbReference type="GO" id="GO:0009247">
    <property type="term" value="P:glycolipid biosynthetic process"/>
    <property type="evidence" value="ECO:0007669"/>
    <property type="project" value="TreeGrafter"/>
</dbReference>
<keyword evidence="2" id="KW-0472">Membrane</keyword>
<organism evidence="4 5">
    <name type="scientific">Ophiocordyceps australis</name>
    <dbReference type="NCBI Taxonomy" id="1399860"/>
    <lineage>
        <taxon>Eukaryota</taxon>
        <taxon>Fungi</taxon>
        <taxon>Dikarya</taxon>
        <taxon>Ascomycota</taxon>
        <taxon>Pezizomycotina</taxon>
        <taxon>Sordariomycetes</taxon>
        <taxon>Hypocreomycetidae</taxon>
        <taxon>Hypocreales</taxon>
        <taxon>Ophiocordycipitaceae</taxon>
        <taxon>Ophiocordyceps</taxon>
    </lineage>
</organism>
<keyword evidence="2" id="KW-1133">Transmembrane helix</keyword>
<dbReference type="SUPFAM" id="SSF51735">
    <property type="entry name" value="NAD(P)-binding Rossmann-fold domains"/>
    <property type="match status" value="1"/>
</dbReference>
<protein>
    <recommendedName>
        <fullName evidence="3">Saccharopine dehydrogenase NADP binding domain-containing protein</fullName>
    </recommendedName>
</protein>
<sequence>MSRNQHNRQYDVVVFGATGFTGVLTTERLAMTMPTNRTWAVAGRSQPKLQAVVDECKRLNPDMVQPAIEIASVDNDDQLRSLANKTAVLISTVGPYHKLGEGAFKACADTGTHYIDCTGEVPWVRSMIAKYQETAKKTGAIMVPQAGVDSVPADLIAWALARFVRKELDAPIGNVVVSMKGVGLTPSGGTLATIIGIQEHYSLKDLRAAMMPFALSPIPHPKGTKGRPSMTLRQKLSGLRRFPHHGLVTTSPASMADVPIVERSWGLLSTIPSRKAEFYGPNFGFSEYFKPRNWFQGFMMHLVLAFGAVMMTFVPPFRSLLKMFIFQPGQGPSRDDMAKAWVEYRGTATPDSPAAAGKLALCRVSFRQSLYSLTAITLAEAAFTILQGDLGLEGGIYTPACLGPAFVDRLGESGFALDVTMVSS</sequence>
<dbReference type="GO" id="GO:0005811">
    <property type="term" value="C:lipid droplet"/>
    <property type="evidence" value="ECO:0007669"/>
    <property type="project" value="TreeGrafter"/>
</dbReference>
<comment type="similarity">
    <text evidence="1">Belongs to the saccharopine dehydrogenase family.</text>
</comment>
<reference evidence="4 5" key="1">
    <citation type="submission" date="2017-06" db="EMBL/GenBank/DDBJ databases">
        <title>Ant-infecting Ophiocordyceps genomes reveal a high diversity of potential behavioral manipulation genes and a possible major role for enterotoxins.</title>
        <authorList>
            <person name="De Bekker C."/>
            <person name="Evans H.C."/>
            <person name="Brachmann A."/>
            <person name="Hughes D.P."/>
        </authorList>
    </citation>
    <scope>NUCLEOTIDE SEQUENCE [LARGE SCALE GENOMIC DNA]</scope>
    <source>
        <strain evidence="4 5">1348a</strain>
    </source>
</reference>
<dbReference type="EMBL" id="NJEU01000077">
    <property type="protein sequence ID" value="PHH82100.1"/>
    <property type="molecule type" value="Genomic_DNA"/>
</dbReference>
<feature type="domain" description="Saccharopine dehydrogenase NADP binding" evidence="3">
    <location>
        <begin position="12"/>
        <end position="143"/>
    </location>
</feature>
<accession>A0A2C5ZQK0</accession>
<evidence type="ECO:0000256" key="2">
    <source>
        <dbReference type="SAM" id="Phobius"/>
    </source>
</evidence>
<gene>
    <name evidence="4" type="ORF">CDD82_6986</name>
</gene>
<name>A0A2C5ZQK0_9HYPO</name>
<dbReference type="InterPro" id="IPR051276">
    <property type="entry name" value="Saccharopine_DH-like_oxidrdct"/>
</dbReference>
<evidence type="ECO:0000313" key="4">
    <source>
        <dbReference type="EMBL" id="PHH82100.1"/>
    </source>
</evidence>
<proteinExistence type="inferred from homology"/>
<evidence type="ECO:0000256" key="1">
    <source>
        <dbReference type="ARBA" id="ARBA00038048"/>
    </source>
</evidence>
<dbReference type="PANTHER" id="PTHR12286">
    <property type="entry name" value="SACCHAROPINE DEHYDROGENASE-LIKE OXIDOREDUCTASE"/>
    <property type="match status" value="1"/>
</dbReference>
<evidence type="ECO:0000313" key="5">
    <source>
        <dbReference type="Proteomes" id="UP000224854"/>
    </source>
</evidence>
<comment type="caution">
    <text evidence="4">The sequence shown here is derived from an EMBL/GenBank/DDBJ whole genome shotgun (WGS) entry which is preliminary data.</text>
</comment>
<dbReference type="PANTHER" id="PTHR12286:SF5">
    <property type="entry name" value="SACCHAROPINE DEHYDROGENASE-LIKE OXIDOREDUCTASE"/>
    <property type="match status" value="1"/>
</dbReference>
<keyword evidence="2" id="KW-0812">Transmembrane</keyword>
<dbReference type="InterPro" id="IPR036291">
    <property type="entry name" value="NAD(P)-bd_dom_sf"/>
</dbReference>
<dbReference type="Pfam" id="PF03435">
    <property type="entry name" value="Sacchrp_dh_NADP"/>
    <property type="match status" value="1"/>
</dbReference>